<dbReference type="InterPro" id="IPR001387">
    <property type="entry name" value="Cro/C1-type_HTH"/>
</dbReference>
<dbReference type="PROSITE" id="PS50943">
    <property type="entry name" value="HTH_CROC1"/>
    <property type="match status" value="1"/>
</dbReference>
<feature type="domain" description="HTH cro/C1-type" evidence="1">
    <location>
        <begin position="29"/>
        <end position="82"/>
    </location>
</feature>
<dbReference type="STRING" id="134601.AFA91_02520"/>
<evidence type="ECO:0000313" key="3">
    <source>
        <dbReference type="Proteomes" id="UP000062255"/>
    </source>
</evidence>
<name>A0A0K0X0H1_MYCGD</name>
<gene>
    <name evidence="2" type="ORF">AFA91_02520</name>
</gene>
<evidence type="ECO:0000259" key="1">
    <source>
        <dbReference type="PROSITE" id="PS50943"/>
    </source>
</evidence>
<dbReference type="RefSeq" id="WP_049743342.1">
    <property type="nucleotide sequence ID" value="NZ_CP012150.1"/>
</dbReference>
<sequence length="293" mass="32620">MTSGRLGEFLRARRAQLNPEDVGLRRFGERRRVAGLRREELAQLAGVSVSYYTRLEQGQAVNASDAVLDALADALQLTGHERRHLRDLATQRTKPVRKPPVERVGPLTRDLLRSLGELPAMVVGRRTDVLAWNEAGHALLAGHIDREFAERPAERPNLARMMFLDPHTRELYADWPRKARAVVGNLRYVAGRHPEDALLAALIGELTVKSEEFVTMWGDHRVRRCEADTYDLRHPIVGPVTISQQNLAIARSPDQLLCVMTTAAGSPSEDAVKLLIRATRGDRSADRSAAARA</sequence>
<dbReference type="InterPro" id="IPR041413">
    <property type="entry name" value="MLTR_LBD"/>
</dbReference>
<dbReference type="PANTHER" id="PTHR35010">
    <property type="entry name" value="BLL4672 PROTEIN-RELATED"/>
    <property type="match status" value="1"/>
</dbReference>
<dbReference type="Pfam" id="PF13560">
    <property type="entry name" value="HTH_31"/>
    <property type="match status" value="1"/>
</dbReference>
<proteinExistence type="predicted"/>
<dbReference type="SUPFAM" id="SSF47413">
    <property type="entry name" value="lambda repressor-like DNA-binding domains"/>
    <property type="match status" value="1"/>
</dbReference>
<organism evidence="2 3">
    <name type="scientific">Mycolicibacterium goodii</name>
    <name type="common">Mycobacterium goodii</name>
    <dbReference type="NCBI Taxonomy" id="134601"/>
    <lineage>
        <taxon>Bacteria</taxon>
        <taxon>Bacillati</taxon>
        <taxon>Actinomycetota</taxon>
        <taxon>Actinomycetes</taxon>
        <taxon>Mycobacteriales</taxon>
        <taxon>Mycobacteriaceae</taxon>
        <taxon>Mycolicibacterium</taxon>
    </lineage>
</organism>
<dbReference type="EMBL" id="CP012150">
    <property type="protein sequence ID" value="AKS30931.1"/>
    <property type="molecule type" value="Genomic_DNA"/>
</dbReference>
<dbReference type="PANTHER" id="PTHR35010:SF2">
    <property type="entry name" value="BLL4672 PROTEIN"/>
    <property type="match status" value="1"/>
</dbReference>
<dbReference type="Proteomes" id="UP000062255">
    <property type="component" value="Chromosome"/>
</dbReference>
<dbReference type="SMART" id="SM00530">
    <property type="entry name" value="HTH_XRE"/>
    <property type="match status" value="1"/>
</dbReference>
<dbReference type="CDD" id="cd00093">
    <property type="entry name" value="HTH_XRE"/>
    <property type="match status" value="1"/>
</dbReference>
<evidence type="ECO:0000313" key="2">
    <source>
        <dbReference type="EMBL" id="AKS30931.1"/>
    </source>
</evidence>
<dbReference type="AlphaFoldDB" id="A0A0K0X0H1"/>
<dbReference type="Gene3D" id="3.30.450.180">
    <property type="match status" value="1"/>
</dbReference>
<dbReference type="Pfam" id="PF17765">
    <property type="entry name" value="MLTR_LBD"/>
    <property type="match status" value="1"/>
</dbReference>
<dbReference type="PATRIC" id="fig|134601.6.peg.522"/>
<dbReference type="GO" id="GO:0003677">
    <property type="term" value="F:DNA binding"/>
    <property type="evidence" value="ECO:0007669"/>
    <property type="project" value="InterPro"/>
</dbReference>
<dbReference type="OrthoDB" id="3608749at2"/>
<reference evidence="2 3" key="1">
    <citation type="submission" date="2015-07" db="EMBL/GenBank/DDBJ databases">
        <title>Complete genome sequence of Mycobacterium goodii X7B, a facultative thermophilic biodesulfurizing bacterium.</title>
        <authorList>
            <person name="Yu B."/>
            <person name="Li F."/>
            <person name="Xu P."/>
        </authorList>
    </citation>
    <scope>NUCLEOTIDE SEQUENCE [LARGE SCALE GENOMIC DNA]</scope>
    <source>
        <strain evidence="2 3">X7B</strain>
    </source>
</reference>
<dbReference type="InterPro" id="IPR010982">
    <property type="entry name" value="Lambda_DNA-bd_dom_sf"/>
</dbReference>
<dbReference type="KEGG" id="mgo:AFA91_02520"/>
<protein>
    <submittedName>
        <fullName evidence="2">XRE family transcriptional regulator</fullName>
    </submittedName>
</protein>
<dbReference type="Gene3D" id="1.10.260.40">
    <property type="entry name" value="lambda repressor-like DNA-binding domains"/>
    <property type="match status" value="1"/>
</dbReference>
<accession>A0A0K0X0H1</accession>